<name>A0A0M3HYH8_ASCLU</name>
<reference evidence="2" key="1">
    <citation type="submission" date="2017-02" db="UniProtKB">
        <authorList>
            <consortium name="WormBaseParasite"/>
        </authorList>
    </citation>
    <scope>IDENTIFICATION</scope>
</reference>
<dbReference type="AlphaFoldDB" id="A0A0M3HYH8"/>
<dbReference type="Proteomes" id="UP000036681">
    <property type="component" value="Unplaced"/>
</dbReference>
<organism evidence="1 2">
    <name type="scientific">Ascaris lumbricoides</name>
    <name type="common">Giant roundworm</name>
    <dbReference type="NCBI Taxonomy" id="6252"/>
    <lineage>
        <taxon>Eukaryota</taxon>
        <taxon>Metazoa</taxon>
        <taxon>Ecdysozoa</taxon>
        <taxon>Nematoda</taxon>
        <taxon>Chromadorea</taxon>
        <taxon>Rhabditida</taxon>
        <taxon>Spirurina</taxon>
        <taxon>Ascaridomorpha</taxon>
        <taxon>Ascaridoidea</taxon>
        <taxon>Ascarididae</taxon>
        <taxon>Ascaris</taxon>
    </lineage>
</organism>
<sequence>MINPILVHCGISVCYQKIGTVGAAGNLSCNGGVTAGILHDSSNCAERIRACVLASQLKQSDIVLVLELLEDTRRKGCTRNPNRRVTESFGSRKAAGKKELESGSKCEVPKCDEALERRLKDFGDLSSACRIQCHPNSRAPSNRGIQEVAEDTFMAWTRFPVPA</sequence>
<protein>
    <submittedName>
        <fullName evidence="2">Uncharacterized protein</fullName>
    </submittedName>
</protein>
<accession>A0A0M3HYH8</accession>
<proteinExistence type="predicted"/>
<keyword evidence="1" id="KW-1185">Reference proteome</keyword>
<dbReference type="WBParaSite" id="ALUE_0000857601-mRNA-1">
    <property type="protein sequence ID" value="ALUE_0000857601-mRNA-1"/>
    <property type="gene ID" value="ALUE_0000857601"/>
</dbReference>
<evidence type="ECO:0000313" key="1">
    <source>
        <dbReference type="Proteomes" id="UP000036681"/>
    </source>
</evidence>
<evidence type="ECO:0000313" key="2">
    <source>
        <dbReference type="WBParaSite" id="ALUE_0000857601-mRNA-1"/>
    </source>
</evidence>